<sequence>MIFSNIKNIDLTTIDERIKFCVDYFNEHDLINYNAGTYQTDRDDICFRIDEYETQIAQERYWQAHEKHIDVYILLKGQERIDVNINGGVIYHRDKIDDMLMLEEMPYTNINFLSNFGDILVCNPNEAHKTGIHMDLKNKFKIALFKIRI</sequence>
<reference evidence="1 2" key="1">
    <citation type="submission" date="2018-06" db="EMBL/GenBank/DDBJ databases">
        <authorList>
            <consortium name="Pathogen Informatics"/>
            <person name="Doyle S."/>
        </authorList>
    </citation>
    <scope>NUCLEOTIDE SEQUENCE [LARGE SCALE GENOMIC DNA]</scope>
    <source>
        <strain evidence="1 2">NCTC10571</strain>
    </source>
</reference>
<dbReference type="Proteomes" id="UP000255234">
    <property type="component" value="Unassembled WGS sequence"/>
</dbReference>
<dbReference type="PANTHER" id="PTHR34986:SF1">
    <property type="entry name" value="PROTEIN YIAL"/>
    <property type="match status" value="1"/>
</dbReference>
<dbReference type="Gene3D" id="2.60.120.370">
    <property type="entry name" value="YhcH/YjgK/YiaL"/>
    <property type="match status" value="1"/>
</dbReference>
<dbReference type="GO" id="GO:0005829">
    <property type="term" value="C:cytosol"/>
    <property type="evidence" value="ECO:0007669"/>
    <property type="project" value="TreeGrafter"/>
</dbReference>
<dbReference type="AlphaFoldDB" id="A0A378NR07"/>
<dbReference type="NCBIfam" id="TIGR00022">
    <property type="entry name" value="YhcH/YjgK/YiaL family protein"/>
    <property type="match status" value="1"/>
</dbReference>
<gene>
    <name evidence="1" type="ORF">NCTC10571_00201</name>
</gene>
<dbReference type="PANTHER" id="PTHR34986">
    <property type="entry name" value="EVOLVED BETA-GALACTOSIDASE SUBUNIT BETA"/>
    <property type="match status" value="1"/>
</dbReference>
<name>A0A378NR07_9FIRM</name>
<evidence type="ECO:0000313" key="2">
    <source>
        <dbReference type="Proteomes" id="UP000255234"/>
    </source>
</evidence>
<dbReference type="SUPFAM" id="SSF51197">
    <property type="entry name" value="Clavaminate synthase-like"/>
    <property type="match status" value="1"/>
</dbReference>
<evidence type="ECO:0000313" key="1">
    <source>
        <dbReference type="EMBL" id="STY70099.1"/>
    </source>
</evidence>
<dbReference type="EMBL" id="UGPP01000001">
    <property type="protein sequence ID" value="STY70099.1"/>
    <property type="molecule type" value="Genomic_DNA"/>
</dbReference>
<dbReference type="Pfam" id="PF04074">
    <property type="entry name" value="DUF386"/>
    <property type="match status" value="1"/>
</dbReference>
<dbReference type="InterPro" id="IPR037012">
    <property type="entry name" value="NanQ/TabA/YiaL_sf"/>
</dbReference>
<protein>
    <submittedName>
        <fullName evidence="1">Uncharacterized protein, YhcH/YjgK/YiaL family</fullName>
    </submittedName>
</protein>
<dbReference type="InterPro" id="IPR004375">
    <property type="entry name" value="NanQ/TabA/YiaL"/>
</dbReference>
<organism evidence="1 2">
    <name type="scientific">Megamonas hypermegale</name>
    <dbReference type="NCBI Taxonomy" id="158847"/>
    <lineage>
        <taxon>Bacteria</taxon>
        <taxon>Bacillati</taxon>
        <taxon>Bacillota</taxon>
        <taxon>Negativicutes</taxon>
        <taxon>Selenomonadales</taxon>
        <taxon>Selenomonadaceae</taxon>
        <taxon>Megamonas</taxon>
    </lineage>
</organism>
<dbReference type="RefSeq" id="WP_115150864.1">
    <property type="nucleotide sequence ID" value="NZ_UGPP01000001.1"/>
</dbReference>
<accession>A0A378NR07</accession>
<proteinExistence type="predicted"/>